<proteinExistence type="inferred from homology"/>
<dbReference type="SUPFAM" id="SSF56645">
    <property type="entry name" value="Acyl-CoA dehydrogenase NM domain-like"/>
    <property type="match status" value="1"/>
</dbReference>
<evidence type="ECO:0000256" key="6">
    <source>
        <dbReference type="RuleBase" id="RU362125"/>
    </source>
</evidence>
<evidence type="ECO:0000313" key="10">
    <source>
        <dbReference type="EMBL" id="RUS57848.1"/>
    </source>
</evidence>
<dbReference type="AlphaFoldDB" id="A0A433RX41"/>
<dbReference type="CDD" id="cd00567">
    <property type="entry name" value="ACAD"/>
    <property type="match status" value="1"/>
</dbReference>
<feature type="domain" description="Acyl-CoA dehydrogenase/oxidase C-terminal" evidence="7">
    <location>
        <begin position="246"/>
        <end position="363"/>
    </location>
</feature>
<dbReference type="Proteomes" id="UP000288623">
    <property type="component" value="Unassembled WGS sequence"/>
</dbReference>
<keyword evidence="3 6" id="KW-0285">Flavoprotein</keyword>
<dbReference type="Pfam" id="PF02770">
    <property type="entry name" value="Acyl-CoA_dh_M"/>
    <property type="match status" value="1"/>
</dbReference>
<dbReference type="Gene3D" id="2.40.110.10">
    <property type="entry name" value="Butyryl-CoA Dehydrogenase, subunit A, domain 2"/>
    <property type="match status" value="1"/>
</dbReference>
<evidence type="ECO:0000313" key="11">
    <source>
        <dbReference type="Proteomes" id="UP000288623"/>
    </source>
</evidence>
<feature type="domain" description="Acyl-CoA dehydrogenase/oxidase N-terminal" evidence="9">
    <location>
        <begin position="23"/>
        <end position="98"/>
    </location>
</feature>
<protein>
    <submittedName>
        <fullName evidence="10">Acyl-CoA dehydrogenase</fullName>
    </submittedName>
</protein>
<accession>A0A433RX41</accession>
<dbReference type="InterPro" id="IPR037069">
    <property type="entry name" value="AcylCoA_DH/ox_N_sf"/>
</dbReference>
<dbReference type="Pfam" id="PF02771">
    <property type="entry name" value="Acyl-CoA_dh_N"/>
    <property type="match status" value="1"/>
</dbReference>
<gene>
    <name evidence="10" type="ORF">QI30_03420</name>
</gene>
<evidence type="ECO:0000256" key="2">
    <source>
        <dbReference type="ARBA" id="ARBA00009347"/>
    </source>
</evidence>
<evidence type="ECO:0000256" key="3">
    <source>
        <dbReference type="ARBA" id="ARBA00022630"/>
    </source>
</evidence>
<evidence type="ECO:0000259" key="7">
    <source>
        <dbReference type="Pfam" id="PF00441"/>
    </source>
</evidence>
<dbReference type="GO" id="GO:0003995">
    <property type="term" value="F:acyl-CoA dehydrogenase activity"/>
    <property type="evidence" value="ECO:0007669"/>
    <property type="project" value="TreeGrafter"/>
</dbReference>
<evidence type="ECO:0000256" key="1">
    <source>
        <dbReference type="ARBA" id="ARBA00001974"/>
    </source>
</evidence>
<dbReference type="InterPro" id="IPR036250">
    <property type="entry name" value="AcylCo_DH-like_C"/>
</dbReference>
<dbReference type="InterPro" id="IPR046373">
    <property type="entry name" value="Acyl-CoA_Oxase/DH_mid-dom_sf"/>
</dbReference>
<dbReference type="EMBL" id="JTFC01000010">
    <property type="protein sequence ID" value="RUS57848.1"/>
    <property type="molecule type" value="Genomic_DNA"/>
</dbReference>
<name>A0A433RX41_9BACL</name>
<sequence length="386" mass="42747">MAALNAFIKNDNQQAMITQLHTLKRNIEERGAKADLENSFPAENFEDLLNIGYNKVTLPAAYGGLGFGIYDMILFQETLASFDAATALSIGWHLGIVGDLYDKKLWDDAHLEDFAKKIVNERALTNRILSEVITGSPTRGGRPGTNAIFSDGQWHVNGHKSFASLSYATTHYITSAWIPEKESIGFFLIPQQSNGLTIKETWDMMGMRGTASHDLIFDDVVLPEDALVELNNKPRGAKGNGWALHIPAVYLGIAQAARDHALEFARTYKPNSLDFPIGQLPHIQEKIGQMELKLTTSRHFLYDVAQKFEDPKTHDYAAGLLGAAKHVVVNNALDIVDIAMRIVGAQSLKTSNPLNRYYRDVRAGLHNPPMDDMTITKLATAALEEN</sequence>
<dbReference type="SUPFAM" id="SSF47203">
    <property type="entry name" value="Acyl-CoA dehydrogenase C-terminal domain-like"/>
    <property type="match status" value="1"/>
</dbReference>
<comment type="cofactor">
    <cofactor evidence="1 6">
        <name>FAD</name>
        <dbReference type="ChEBI" id="CHEBI:57692"/>
    </cofactor>
</comment>
<keyword evidence="11" id="KW-1185">Reference proteome</keyword>
<keyword evidence="5 6" id="KW-0560">Oxidoreductase</keyword>
<keyword evidence="4 6" id="KW-0274">FAD</keyword>
<evidence type="ECO:0000256" key="4">
    <source>
        <dbReference type="ARBA" id="ARBA00022827"/>
    </source>
</evidence>
<comment type="caution">
    <text evidence="10">The sequence shown here is derived from an EMBL/GenBank/DDBJ whole genome shotgun (WGS) entry which is preliminary data.</text>
</comment>
<dbReference type="PIRSF" id="PIRSF016578">
    <property type="entry name" value="HsaA"/>
    <property type="match status" value="1"/>
</dbReference>
<dbReference type="Gene3D" id="1.20.140.10">
    <property type="entry name" value="Butyryl-CoA Dehydrogenase, subunit A, domain 3"/>
    <property type="match status" value="1"/>
</dbReference>
<dbReference type="Pfam" id="PF00441">
    <property type="entry name" value="Acyl-CoA_dh_1"/>
    <property type="match status" value="1"/>
</dbReference>
<evidence type="ECO:0000259" key="9">
    <source>
        <dbReference type="Pfam" id="PF02771"/>
    </source>
</evidence>
<evidence type="ECO:0000259" key="8">
    <source>
        <dbReference type="Pfam" id="PF02770"/>
    </source>
</evidence>
<dbReference type="PANTHER" id="PTHR43884:SF25">
    <property type="entry name" value="ACYL-COA DEHYDROGENASE YDBM-RELATED"/>
    <property type="match status" value="1"/>
</dbReference>
<dbReference type="Gene3D" id="1.10.540.10">
    <property type="entry name" value="Acyl-CoA dehydrogenase/oxidase, N-terminal domain"/>
    <property type="match status" value="1"/>
</dbReference>
<reference evidence="10 11" key="1">
    <citation type="submission" date="2014-11" db="EMBL/GenBank/DDBJ databases">
        <title>Genome sequence and analysis of novel Kurthia sp.</title>
        <authorList>
            <person name="Lawson J.N."/>
            <person name="Gonzalez J.E."/>
            <person name="Rinauldi L."/>
            <person name="Xuan Z."/>
            <person name="Firman A."/>
            <person name="Shaddox L."/>
            <person name="Trudeau A."/>
            <person name="Shah S."/>
            <person name="Reiman D."/>
        </authorList>
    </citation>
    <scope>NUCLEOTIDE SEQUENCE [LARGE SCALE GENOMIC DNA]</scope>
    <source>
        <strain evidence="10 11">3B1D</strain>
    </source>
</reference>
<dbReference type="PANTHER" id="PTHR43884">
    <property type="entry name" value="ACYL-COA DEHYDROGENASE"/>
    <property type="match status" value="1"/>
</dbReference>
<dbReference type="InterPro" id="IPR009100">
    <property type="entry name" value="AcylCoA_DH/oxidase_NM_dom_sf"/>
</dbReference>
<dbReference type="InterPro" id="IPR009075">
    <property type="entry name" value="AcylCo_DH/oxidase_C"/>
</dbReference>
<dbReference type="OrthoDB" id="9785203at2"/>
<evidence type="ECO:0000256" key="5">
    <source>
        <dbReference type="ARBA" id="ARBA00023002"/>
    </source>
</evidence>
<comment type="similarity">
    <text evidence="2 6">Belongs to the acyl-CoA dehydrogenase family.</text>
</comment>
<dbReference type="RefSeq" id="WP_126989558.1">
    <property type="nucleotide sequence ID" value="NZ_JTFC01000010.1"/>
</dbReference>
<organism evidence="10 11">
    <name type="scientific">Candidatus Kurthia intestinigallinarum</name>
    <dbReference type="NCBI Taxonomy" id="1562256"/>
    <lineage>
        <taxon>Bacteria</taxon>
        <taxon>Bacillati</taxon>
        <taxon>Bacillota</taxon>
        <taxon>Bacilli</taxon>
        <taxon>Bacillales</taxon>
        <taxon>Caryophanaceae</taxon>
        <taxon>Kurthia</taxon>
    </lineage>
</organism>
<dbReference type="InterPro" id="IPR013786">
    <property type="entry name" value="AcylCoA_DH/ox_N"/>
</dbReference>
<feature type="domain" description="Acyl-CoA oxidase/dehydrogenase middle" evidence="8">
    <location>
        <begin position="129"/>
        <end position="220"/>
    </location>
</feature>
<dbReference type="InterPro" id="IPR006091">
    <property type="entry name" value="Acyl-CoA_Oxase/DH_mid-dom"/>
</dbReference>
<dbReference type="GO" id="GO:0050660">
    <property type="term" value="F:flavin adenine dinucleotide binding"/>
    <property type="evidence" value="ECO:0007669"/>
    <property type="project" value="InterPro"/>
</dbReference>